<name>A0A6S6M7H4_9BACT</name>
<dbReference type="InterPro" id="IPR001119">
    <property type="entry name" value="SLH_dom"/>
</dbReference>
<evidence type="ECO:0000259" key="2">
    <source>
        <dbReference type="PROSITE" id="PS51272"/>
    </source>
</evidence>
<feature type="chain" id="PRO_5028026030" description="SLH domain-containing protein" evidence="1">
    <location>
        <begin position="24"/>
        <end position="404"/>
    </location>
</feature>
<evidence type="ECO:0000256" key="1">
    <source>
        <dbReference type="SAM" id="SignalP"/>
    </source>
</evidence>
<evidence type="ECO:0000313" key="4">
    <source>
        <dbReference type="Proteomes" id="UP000515472"/>
    </source>
</evidence>
<accession>A0A6S6M7H4</accession>
<dbReference type="KEGG" id="gbn:GEOBRER4_25660"/>
<reference evidence="3 4" key="1">
    <citation type="submission" date="2020-06" db="EMBL/GenBank/DDBJ databases">
        <title>Interaction of electrochemicaly active bacteria, Geobacter bremensis R4 on different carbon anode.</title>
        <authorList>
            <person name="Meng L."/>
            <person name="Yoshida N."/>
        </authorList>
    </citation>
    <scope>NUCLEOTIDE SEQUENCE [LARGE SCALE GENOMIC DNA]</scope>
    <source>
        <strain evidence="3 4">R4</strain>
    </source>
</reference>
<dbReference type="InterPro" id="IPR011990">
    <property type="entry name" value="TPR-like_helical_dom_sf"/>
</dbReference>
<dbReference type="Proteomes" id="UP000515472">
    <property type="component" value="Chromosome"/>
</dbReference>
<feature type="signal peptide" evidence="1">
    <location>
        <begin position="1"/>
        <end position="23"/>
    </location>
</feature>
<feature type="domain" description="SLH" evidence="2">
    <location>
        <begin position="268"/>
        <end position="338"/>
    </location>
</feature>
<dbReference type="Pfam" id="PF00395">
    <property type="entry name" value="SLH"/>
    <property type="match status" value="1"/>
</dbReference>
<proteinExistence type="predicted"/>
<organism evidence="3 4">
    <name type="scientific">Citrifermentans bremense</name>
    <dbReference type="NCBI Taxonomy" id="60035"/>
    <lineage>
        <taxon>Bacteria</taxon>
        <taxon>Pseudomonadati</taxon>
        <taxon>Thermodesulfobacteriota</taxon>
        <taxon>Desulfuromonadia</taxon>
        <taxon>Geobacterales</taxon>
        <taxon>Geobacteraceae</taxon>
        <taxon>Citrifermentans</taxon>
    </lineage>
</organism>
<dbReference type="EMBL" id="AP023213">
    <property type="protein sequence ID" value="BCG47816.1"/>
    <property type="molecule type" value="Genomic_DNA"/>
</dbReference>
<gene>
    <name evidence="3" type="ORF">GEOBRER4_n2665</name>
</gene>
<dbReference type="RefSeq" id="WP_226377785.1">
    <property type="nucleotide sequence ID" value="NZ_AP023213.1"/>
</dbReference>
<sequence>MMKKTLFMLFALVAVLATVTGCAGPQVRSLSPEDNPEHHYLAGMKALESGGLTVAAEKFDRAVYLDEKFSKAYAGLAIVSAEKVKAQADPKFKAVELERAFANLEKAKKFADRPEEEFDYYAAKVRVHTLVKDENWLKQAEEAFRSGSELKLDERALTYYQGGEALIYYMGVAYLDGLEFQKARDRFADVLNARREGKWHEKADRAWKKADRIVRAMAGITVGEVGKKIAAQDAVTRADLAALLVDELKLDQLFAGRIPVASQLAKMKPEFTPADVLNHPFKEEVLTMMKWKVRGMEPKFDETTKAQLFKPADSVSRGEMAFILEDVLIKLTGDEKLASAYFGQEKSPFPDVRSTSPFYNAVINMTTRGIMEGELSGEFRLNDPVDGADALLAIRVLNQKRNIY</sequence>
<keyword evidence="1" id="KW-0732">Signal</keyword>
<dbReference type="PROSITE" id="PS51272">
    <property type="entry name" value="SLH"/>
    <property type="match status" value="1"/>
</dbReference>
<evidence type="ECO:0000313" key="3">
    <source>
        <dbReference type="EMBL" id="BCG47816.1"/>
    </source>
</evidence>
<dbReference type="AlphaFoldDB" id="A0A6S6M7H4"/>
<dbReference type="Gene3D" id="1.25.40.10">
    <property type="entry name" value="Tetratricopeptide repeat domain"/>
    <property type="match status" value="1"/>
</dbReference>
<keyword evidence="4" id="KW-1185">Reference proteome</keyword>
<dbReference type="PROSITE" id="PS51257">
    <property type="entry name" value="PROKAR_LIPOPROTEIN"/>
    <property type="match status" value="1"/>
</dbReference>
<protein>
    <recommendedName>
        <fullName evidence="2">SLH domain-containing protein</fullName>
    </recommendedName>
</protein>